<dbReference type="HOGENOM" id="CLU_462509_0_0_1"/>
<feature type="compositionally biased region" description="Basic residues" evidence="1">
    <location>
        <begin position="20"/>
        <end position="56"/>
    </location>
</feature>
<dbReference type="Gene3D" id="1.10.510.10">
    <property type="entry name" value="Transferase(Phosphotransferase) domain 1"/>
    <property type="match status" value="1"/>
</dbReference>
<accession>E3LLI2</accession>
<dbReference type="PANTHER" id="PTHR11909">
    <property type="entry name" value="CASEIN KINASE-RELATED"/>
    <property type="match status" value="1"/>
</dbReference>
<proteinExistence type="predicted"/>
<feature type="compositionally biased region" description="Basic residues" evidence="1">
    <location>
        <begin position="83"/>
        <end position="102"/>
    </location>
</feature>
<sequence>MLVEIGILPGYVDPRYRRKKRRCKYPAGSKRKAKWRALLRKYRRRRKRKRKAKALKTKSSTTSKTSKSSVSPAEKAEKVKRNELKKRKKIRKKKVRQRKHRLRRHLPGSKERKLQLIGNIMKGMTTEMIEGRLNYLRRKRKEILFKFHKARAMTCAPKRKAIRHFKKCFKKARHKKKKYRRYRRKLQKLAKRKGLTVWRKCQIPKKPKVSKSGAKVNSVTPVKPKKPSKRVEYQRQFPIKPTLNAIEMKSTEKHITGKKRADIDNLYIATNEDVIGNYGQVTCQVRYTQPEQNVQATFRWQCSISFDKCGSKEAQILARLAQINSRNSMRLLFQGQYLNLQYLITTLNRKELSSVIKEKMDISAYVHIIQQTFYCIKDLHKVGYCHLNISPSSFSYSSSDSLSFVFNNFEFANTRESLKKKPEMHNDKLRRLKKEFRRERLPKNPVNPYMSRRQHFRMATGTADDYESWFYVCARILNEEPLEWEKDNDMEHTTMALAKYNFIKKLSYRDPLTDLKMKHINQYCMAATNKNVYQTAYFIERIIQDWVDRKPMKLPAPWQREFDISAKADYEEWLKNNPWMKPRPERKIEF</sequence>
<dbReference type="GeneID" id="9839248"/>
<evidence type="ECO:0000313" key="2">
    <source>
        <dbReference type="EMBL" id="EFO99826.1"/>
    </source>
</evidence>
<dbReference type="eggNOG" id="ENOG502TFJ2">
    <property type="taxonomic scope" value="Eukaryota"/>
</dbReference>
<dbReference type="CTD" id="9839248"/>
<evidence type="ECO:0000313" key="3">
    <source>
        <dbReference type="Proteomes" id="UP000008281"/>
    </source>
</evidence>
<dbReference type="OrthoDB" id="5849522at2759"/>
<dbReference type="Proteomes" id="UP000008281">
    <property type="component" value="Unassembled WGS sequence"/>
</dbReference>
<dbReference type="AlphaFoldDB" id="E3LLI2"/>
<dbReference type="KEGG" id="crq:GCK72_019254"/>
<evidence type="ECO:0008006" key="4">
    <source>
        <dbReference type="Google" id="ProtNLM"/>
    </source>
</evidence>
<dbReference type="EMBL" id="DS268410">
    <property type="protein sequence ID" value="EFO99826.1"/>
    <property type="molecule type" value="Genomic_DNA"/>
</dbReference>
<keyword evidence="3" id="KW-1185">Reference proteome</keyword>
<dbReference type="STRING" id="31234.E3LLI2"/>
<dbReference type="FunCoup" id="E3LLI2">
    <property type="interactions" value="1929"/>
</dbReference>
<name>E3LLI2_CAERE</name>
<feature type="compositionally biased region" description="Low complexity" evidence="1">
    <location>
        <begin position="57"/>
        <end position="69"/>
    </location>
</feature>
<evidence type="ECO:0000256" key="1">
    <source>
        <dbReference type="SAM" id="MobiDB-lite"/>
    </source>
</evidence>
<protein>
    <recommendedName>
        <fullName evidence="4">Protein kinase domain-containing protein</fullName>
    </recommendedName>
</protein>
<gene>
    <name evidence="2" type="ORF">CRE_18886</name>
</gene>
<dbReference type="OMA" id="FYVCARI"/>
<dbReference type="InParanoid" id="E3LLI2"/>
<dbReference type="SUPFAM" id="SSF56112">
    <property type="entry name" value="Protein kinase-like (PK-like)"/>
    <property type="match status" value="1"/>
</dbReference>
<feature type="region of interest" description="Disordered" evidence="1">
    <location>
        <begin position="20"/>
        <end position="102"/>
    </location>
</feature>
<dbReference type="RefSeq" id="XP_003115339.2">
    <property type="nucleotide sequence ID" value="XM_003115291.2"/>
</dbReference>
<organism evidence="3">
    <name type="scientific">Caenorhabditis remanei</name>
    <name type="common">Caenorhabditis vulgaris</name>
    <dbReference type="NCBI Taxonomy" id="31234"/>
    <lineage>
        <taxon>Eukaryota</taxon>
        <taxon>Metazoa</taxon>
        <taxon>Ecdysozoa</taxon>
        <taxon>Nematoda</taxon>
        <taxon>Chromadorea</taxon>
        <taxon>Rhabditida</taxon>
        <taxon>Rhabditina</taxon>
        <taxon>Rhabditomorpha</taxon>
        <taxon>Rhabditoidea</taxon>
        <taxon>Rhabditidae</taxon>
        <taxon>Peloderinae</taxon>
        <taxon>Caenorhabditis</taxon>
    </lineage>
</organism>
<dbReference type="InterPro" id="IPR050235">
    <property type="entry name" value="CK1_Ser-Thr_kinase"/>
</dbReference>
<dbReference type="InterPro" id="IPR011009">
    <property type="entry name" value="Kinase-like_dom_sf"/>
</dbReference>
<reference evidence="2" key="1">
    <citation type="submission" date="2007-07" db="EMBL/GenBank/DDBJ databases">
        <title>PCAP assembly of the Caenorhabditis remanei genome.</title>
        <authorList>
            <consortium name="The Caenorhabditis remanei Sequencing Consortium"/>
            <person name="Wilson R.K."/>
        </authorList>
    </citation>
    <scope>NUCLEOTIDE SEQUENCE [LARGE SCALE GENOMIC DNA]</scope>
    <source>
        <strain evidence="2">PB4641</strain>
    </source>
</reference>
<feature type="region of interest" description="Disordered" evidence="1">
    <location>
        <begin position="209"/>
        <end position="229"/>
    </location>
</feature>